<dbReference type="AlphaFoldDB" id="A0A914UHV6"/>
<proteinExistence type="predicted"/>
<reference evidence="7" key="1">
    <citation type="submission" date="2022-11" db="UniProtKB">
        <authorList>
            <consortium name="WormBaseParasite"/>
        </authorList>
    </citation>
    <scope>IDENTIFICATION</scope>
</reference>
<evidence type="ECO:0000313" key="6">
    <source>
        <dbReference type="Proteomes" id="UP000887566"/>
    </source>
</evidence>
<dbReference type="GO" id="GO:0012505">
    <property type="term" value="C:endomembrane system"/>
    <property type="evidence" value="ECO:0007669"/>
    <property type="project" value="UniProtKB-SubCell"/>
</dbReference>
<keyword evidence="3 5" id="KW-1133">Transmembrane helix</keyword>
<comment type="subcellular location">
    <subcellularLocation>
        <location evidence="1">Endomembrane system</location>
        <topology evidence="1">Multi-pass membrane protein</topology>
    </subcellularLocation>
</comment>
<evidence type="ECO:0000256" key="3">
    <source>
        <dbReference type="ARBA" id="ARBA00022989"/>
    </source>
</evidence>
<name>A0A914UHV6_9BILA</name>
<evidence type="ECO:0000256" key="4">
    <source>
        <dbReference type="ARBA" id="ARBA00023136"/>
    </source>
</evidence>
<sequence>MATDSEKGRPRTFPAFDPADQRYTACCRGCHIQTAALVVGFVELLWCVIQVFGLIRNWTIFGSSYIIYFLIGMLGVIMLVIVVLMLFYGIKIQSAFWVAPHLFCQVFIIIIAFVAAIIVLLFVIFGQYAGIRGLVGHDDYQMSDQTTTYFGIALFIFYLIVGLLEVWFLLIVYKLYRYLREKEVAENDRTRFVVSTAVAGGDDFYAPAYNNQWETSNVHQPSSPSFYPGSPEAGDSYPYGTFKMP</sequence>
<dbReference type="WBParaSite" id="PSAMB.scaffold10305size4177.g33212.t1">
    <property type="protein sequence ID" value="PSAMB.scaffold10305size4177.g33212.t1"/>
    <property type="gene ID" value="PSAMB.scaffold10305size4177.g33212"/>
</dbReference>
<feature type="transmembrane region" description="Helical" evidence="5">
    <location>
        <begin position="102"/>
        <end position="129"/>
    </location>
</feature>
<protein>
    <submittedName>
        <fullName evidence="7">MARVEL domain-containing protein</fullName>
    </submittedName>
</protein>
<dbReference type="PANTHER" id="PTHR12479">
    <property type="entry name" value="LYSOSOMAL-ASSOCIATED TRANSMEMBRANE PROTEIN"/>
    <property type="match status" value="1"/>
</dbReference>
<dbReference type="PANTHER" id="PTHR12479:SF19">
    <property type="entry name" value="MARVEL DOMAIN-CONTAINING PROTEIN"/>
    <property type="match status" value="1"/>
</dbReference>
<dbReference type="GO" id="GO:0005765">
    <property type="term" value="C:lysosomal membrane"/>
    <property type="evidence" value="ECO:0007669"/>
    <property type="project" value="TreeGrafter"/>
</dbReference>
<accession>A0A914UHV6</accession>
<evidence type="ECO:0000256" key="2">
    <source>
        <dbReference type="ARBA" id="ARBA00022692"/>
    </source>
</evidence>
<dbReference type="InterPro" id="IPR051115">
    <property type="entry name" value="LAPTM_transporter"/>
</dbReference>
<evidence type="ECO:0000313" key="7">
    <source>
        <dbReference type="WBParaSite" id="PSAMB.scaffold10305size4177.g33212.t1"/>
    </source>
</evidence>
<keyword evidence="4 5" id="KW-0472">Membrane</keyword>
<feature type="transmembrane region" description="Helical" evidence="5">
    <location>
        <begin position="65"/>
        <end position="90"/>
    </location>
</feature>
<keyword evidence="2 5" id="KW-0812">Transmembrane</keyword>
<dbReference type="Proteomes" id="UP000887566">
    <property type="component" value="Unplaced"/>
</dbReference>
<evidence type="ECO:0000256" key="1">
    <source>
        <dbReference type="ARBA" id="ARBA00004127"/>
    </source>
</evidence>
<organism evidence="6 7">
    <name type="scientific">Plectus sambesii</name>
    <dbReference type="NCBI Taxonomy" id="2011161"/>
    <lineage>
        <taxon>Eukaryota</taxon>
        <taxon>Metazoa</taxon>
        <taxon>Ecdysozoa</taxon>
        <taxon>Nematoda</taxon>
        <taxon>Chromadorea</taxon>
        <taxon>Plectida</taxon>
        <taxon>Plectina</taxon>
        <taxon>Plectoidea</taxon>
        <taxon>Plectidae</taxon>
        <taxon>Plectus</taxon>
    </lineage>
</organism>
<feature type="transmembrane region" description="Helical" evidence="5">
    <location>
        <begin position="32"/>
        <end position="53"/>
    </location>
</feature>
<feature type="transmembrane region" description="Helical" evidence="5">
    <location>
        <begin position="149"/>
        <end position="173"/>
    </location>
</feature>
<evidence type="ECO:0000256" key="5">
    <source>
        <dbReference type="SAM" id="Phobius"/>
    </source>
</evidence>
<keyword evidence="6" id="KW-1185">Reference proteome</keyword>